<evidence type="ECO:0000313" key="9">
    <source>
        <dbReference type="EMBL" id="RJY19050.1"/>
    </source>
</evidence>
<dbReference type="Pfam" id="PF00441">
    <property type="entry name" value="Acyl-CoA_dh_1"/>
    <property type="match status" value="1"/>
</dbReference>
<protein>
    <submittedName>
        <fullName evidence="9">DNA alkylation response protein</fullName>
    </submittedName>
</protein>
<keyword evidence="4 5" id="KW-0274">FAD</keyword>
<feature type="domain" description="Acyl-CoA dehydrogenase/oxidase C-terminal" evidence="6">
    <location>
        <begin position="291"/>
        <end position="444"/>
    </location>
</feature>
<dbReference type="InterPro" id="IPR009100">
    <property type="entry name" value="AcylCoA_DH/oxidase_NM_dom_sf"/>
</dbReference>
<feature type="domain" description="Adaptive response protein AidB N-terminal" evidence="8">
    <location>
        <begin position="24"/>
        <end position="168"/>
    </location>
</feature>
<evidence type="ECO:0000259" key="7">
    <source>
        <dbReference type="Pfam" id="PF02770"/>
    </source>
</evidence>
<name>A0A3A6TX54_9GAMM</name>
<comment type="similarity">
    <text evidence="2 5">Belongs to the acyl-CoA dehydrogenase family.</text>
</comment>
<dbReference type="Gene3D" id="2.40.110.20">
    <property type="match status" value="1"/>
</dbReference>
<dbReference type="Gene3D" id="1.20.140.10">
    <property type="entry name" value="Butyryl-CoA Dehydrogenase, subunit A, domain 3"/>
    <property type="match status" value="1"/>
</dbReference>
<dbReference type="Proteomes" id="UP000273022">
    <property type="component" value="Unassembled WGS sequence"/>
</dbReference>
<dbReference type="OrthoDB" id="9771038at2"/>
<evidence type="ECO:0000256" key="2">
    <source>
        <dbReference type="ARBA" id="ARBA00009347"/>
    </source>
</evidence>
<dbReference type="Pfam" id="PF18158">
    <property type="entry name" value="AidB_N"/>
    <property type="match status" value="1"/>
</dbReference>
<keyword evidence="3 5" id="KW-0285">Flavoprotein</keyword>
<comment type="cofactor">
    <cofactor evidence="1 5">
        <name>FAD</name>
        <dbReference type="ChEBI" id="CHEBI:57692"/>
    </cofactor>
</comment>
<dbReference type="PROSITE" id="PS00073">
    <property type="entry name" value="ACYL_COA_DH_2"/>
    <property type="match status" value="1"/>
</dbReference>
<evidence type="ECO:0000259" key="6">
    <source>
        <dbReference type="Pfam" id="PF00441"/>
    </source>
</evidence>
<reference evidence="9 10" key="1">
    <citation type="submission" date="2018-09" db="EMBL/GenBank/DDBJ databases">
        <title>Phylogeny of the Shewanellaceae, and recommendation for two new genera, Pseudoshewanella and Parashewanella.</title>
        <authorList>
            <person name="Wang G."/>
        </authorList>
    </citation>
    <scope>NUCLEOTIDE SEQUENCE [LARGE SCALE GENOMIC DNA]</scope>
    <source>
        <strain evidence="9 10">KCTC 22492</strain>
    </source>
</reference>
<dbReference type="PANTHER" id="PTHR42707:SF3">
    <property type="entry name" value="ACYL-COA DEHYDROGENASE AIDB-RELATED"/>
    <property type="match status" value="1"/>
</dbReference>
<dbReference type="GO" id="GO:0003995">
    <property type="term" value="F:acyl-CoA dehydrogenase activity"/>
    <property type="evidence" value="ECO:0007669"/>
    <property type="project" value="InterPro"/>
</dbReference>
<evidence type="ECO:0000256" key="5">
    <source>
        <dbReference type="RuleBase" id="RU362125"/>
    </source>
</evidence>
<dbReference type="SUPFAM" id="SSF56645">
    <property type="entry name" value="Acyl-CoA dehydrogenase NM domain-like"/>
    <property type="match status" value="1"/>
</dbReference>
<keyword evidence="10" id="KW-1185">Reference proteome</keyword>
<dbReference type="InterPro" id="IPR041504">
    <property type="entry name" value="AidB_N"/>
</dbReference>
<evidence type="ECO:0000256" key="4">
    <source>
        <dbReference type="ARBA" id="ARBA00022827"/>
    </source>
</evidence>
<proteinExistence type="inferred from homology"/>
<evidence type="ECO:0000259" key="8">
    <source>
        <dbReference type="Pfam" id="PF18158"/>
    </source>
</evidence>
<evidence type="ECO:0000313" key="10">
    <source>
        <dbReference type="Proteomes" id="UP000273022"/>
    </source>
</evidence>
<evidence type="ECO:0000256" key="1">
    <source>
        <dbReference type="ARBA" id="ARBA00001974"/>
    </source>
</evidence>
<dbReference type="PANTHER" id="PTHR42707">
    <property type="entry name" value="ACYL-COA DEHYDROGENASE"/>
    <property type="match status" value="1"/>
</dbReference>
<dbReference type="RefSeq" id="WP_121852083.1">
    <property type="nucleotide sequence ID" value="NZ_CP037952.1"/>
</dbReference>
<dbReference type="InterPro" id="IPR009075">
    <property type="entry name" value="AcylCo_DH/oxidase_C"/>
</dbReference>
<keyword evidence="5" id="KW-0560">Oxidoreductase</keyword>
<evidence type="ECO:0000256" key="3">
    <source>
        <dbReference type="ARBA" id="ARBA00022630"/>
    </source>
</evidence>
<dbReference type="InterPro" id="IPR036250">
    <property type="entry name" value="AcylCo_DH-like_C"/>
</dbReference>
<accession>A0A3A6TX54</accession>
<dbReference type="Pfam" id="PF02770">
    <property type="entry name" value="Acyl-CoA_dh_M"/>
    <property type="match status" value="1"/>
</dbReference>
<comment type="caution">
    <text evidence="9">The sequence shown here is derived from an EMBL/GenBank/DDBJ whole genome shotgun (WGS) entry which is preliminary data.</text>
</comment>
<dbReference type="InterPro" id="IPR006089">
    <property type="entry name" value="Acyl-CoA_DH_CS"/>
</dbReference>
<gene>
    <name evidence="9" type="ORF">D5R81_02510</name>
</gene>
<organism evidence="9 10">
    <name type="scientific">Parashewanella spongiae</name>
    <dbReference type="NCBI Taxonomy" id="342950"/>
    <lineage>
        <taxon>Bacteria</taxon>
        <taxon>Pseudomonadati</taxon>
        <taxon>Pseudomonadota</taxon>
        <taxon>Gammaproteobacteria</taxon>
        <taxon>Alteromonadales</taxon>
        <taxon>Shewanellaceae</taxon>
        <taxon>Parashewanella</taxon>
    </lineage>
</organism>
<dbReference type="InterPro" id="IPR006091">
    <property type="entry name" value="Acyl-CoA_Oxase/DH_mid-dom"/>
</dbReference>
<feature type="domain" description="Acyl-CoA oxidase/dehydrogenase middle" evidence="7">
    <location>
        <begin position="183"/>
        <end position="281"/>
    </location>
</feature>
<dbReference type="AlphaFoldDB" id="A0A3A6TX54"/>
<dbReference type="InterPro" id="IPR052904">
    <property type="entry name" value="Acyl-CoA_dehydrogenase-like"/>
</dbReference>
<dbReference type="SUPFAM" id="SSF47203">
    <property type="entry name" value="Acyl-CoA dehydrogenase C-terminal domain-like"/>
    <property type="match status" value="1"/>
</dbReference>
<sequence length="551" mass="61263">MTSENIKQAANSECVLSVSPPLLNLYSSDSILQKWVNEFKQAFSINELASLGDVYGKDLYESGEDANRSTPEFHSHDRFGRRIDKVVYHPAYHQFMQCAIQAQMPSLPWVESKSGAHVIRTAMQYMHMQVEAGSACPLTMTFASVAAIKHSPVIAQLWIPKILSAEYDYRDIPYFDKKGLTIGMAMTEKQGGSDVRANSTHALAISSEGNGEAYELTGHKWFCSAPMCDAFLVLAQTEQGLSCFLLPRWRPDGSKNQFHIQRLKNKLGNRSNASSEVEFNKALAWMIGEPGKGLKCIMEMVALTRFDCMVGSSALMRASLAQALLFTHERKTFGVQLQKHPLMQNVLADLAIESEAAIAFSMRVANAFDNSDSESEKLFIRIATAIGKYWICKRAPHFVYEAMECLGGIGYVEDNYIARMYREAPVNAIWEGSGNIQCLDFMRTVVKEKESLTALVNELGKGKNKYIEYDHHLTDLLKQLKSIGNKEFSLRVLIDKIAVATQASILIQYGDPLIAKAFCQSRLVPTATVNFGTLGGDIDASAIIKRAMPSL</sequence>
<dbReference type="Gene3D" id="6.10.250.600">
    <property type="match status" value="1"/>
</dbReference>
<dbReference type="EMBL" id="QYYH01000009">
    <property type="protein sequence ID" value="RJY19050.1"/>
    <property type="molecule type" value="Genomic_DNA"/>
</dbReference>